<evidence type="ECO:0000313" key="3">
    <source>
        <dbReference type="Proteomes" id="UP000052022"/>
    </source>
</evidence>
<feature type="domain" description="DUF2059" evidence="1">
    <location>
        <begin position="77"/>
        <end position="133"/>
    </location>
</feature>
<name>A0A0P1GK58_9RHOB</name>
<dbReference type="EMBL" id="CYSD01000043">
    <property type="protein sequence ID" value="CUH82402.1"/>
    <property type="molecule type" value="Genomic_DNA"/>
</dbReference>
<protein>
    <recommendedName>
        <fullName evidence="1">DUF2059 domain-containing protein</fullName>
    </recommendedName>
</protein>
<accession>A0A0P1GK58</accession>
<reference evidence="2 3" key="1">
    <citation type="submission" date="2015-09" db="EMBL/GenBank/DDBJ databases">
        <authorList>
            <consortium name="Swine Surveillance"/>
        </authorList>
    </citation>
    <scope>NUCLEOTIDE SEQUENCE [LARGE SCALE GENOMIC DNA]</scope>
    <source>
        <strain evidence="2 3">CECT 7557</strain>
    </source>
</reference>
<dbReference type="InterPro" id="IPR018637">
    <property type="entry name" value="DUF2059"/>
</dbReference>
<gene>
    <name evidence="2" type="ORF">TRM7557_03919</name>
</gene>
<evidence type="ECO:0000313" key="2">
    <source>
        <dbReference type="EMBL" id="CUH82402.1"/>
    </source>
</evidence>
<proteinExistence type="predicted"/>
<dbReference type="RefSeq" id="WP_058291881.1">
    <property type="nucleotide sequence ID" value="NZ_CYSD01000043.1"/>
</dbReference>
<dbReference type="Pfam" id="PF09832">
    <property type="entry name" value="DUF2059"/>
    <property type="match status" value="1"/>
</dbReference>
<dbReference type="AlphaFoldDB" id="A0A0P1GK58"/>
<dbReference type="STRING" id="928856.SAMN04488049_105264"/>
<keyword evidence="3" id="KW-1185">Reference proteome</keyword>
<evidence type="ECO:0000259" key="1">
    <source>
        <dbReference type="Pfam" id="PF09832"/>
    </source>
</evidence>
<organism evidence="2 3">
    <name type="scientific">Tritonibacter multivorans</name>
    <dbReference type="NCBI Taxonomy" id="928856"/>
    <lineage>
        <taxon>Bacteria</taxon>
        <taxon>Pseudomonadati</taxon>
        <taxon>Pseudomonadota</taxon>
        <taxon>Alphaproteobacteria</taxon>
        <taxon>Rhodobacterales</taxon>
        <taxon>Paracoccaceae</taxon>
        <taxon>Tritonibacter</taxon>
    </lineage>
</organism>
<sequence>MPPAAARAEQSAFPDAVDAAPYAQAAIEDFLNITGFDVALDSIAHSAENAPAMIGLDARSFGVTWESIADEVFDPENIRDMAVLMLRETLSPEALDHANSFYASDLGKKLVRAENASHDIVDGDVTLEAGSRIIAQMVQESDPKIEVFRRMTDAISDSDDTLRAVQTVQLRFLNAASDAGIIDLRMDPETLEQALREQEPFLRLSISEGALASNAYTYQGFTIDELNAYVDALEHPLMQEVYSLLNSVQYEIQANRYEALARRMTELAPNSDL</sequence>
<dbReference type="Proteomes" id="UP000052022">
    <property type="component" value="Unassembled WGS sequence"/>
</dbReference>